<dbReference type="InterPro" id="IPR027417">
    <property type="entry name" value="P-loop_NTPase"/>
</dbReference>
<gene>
    <name evidence="1" type="ORF">CAUS1442_LOCUS6933</name>
</gene>
<evidence type="ECO:0008006" key="2">
    <source>
        <dbReference type="Google" id="ProtNLM"/>
    </source>
</evidence>
<dbReference type="Gene3D" id="3.40.50.300">
    <property type="entry name" value="P-loop containing nucleotide triphosphate hydrolases"/>
    <property type="match status" value="1"/>
</dbReference>
<reference evidence="1" key="1">
    <citation type="submission" date="2021-01" db="EMBL/GenBank/DDBJ databases">
        <authorList>
            <person name="Corre E."/>
            <person name="Pelletier E."/>
            <person name="Niang G."/>
            <person name="Scheremetjew M."/>
            <person name="Finn R."/>
            <person name="Kale V."/>
            <person name="Holt S."/>
            <person name="Cochrane G."/>
            <person name="Meng A."/>
            <person name="Brown T."/>
            <person name="Cohen L."/>
        </authorList>
    </citation>
    <scope>NUCLEOTIDE SEQUENCE</scope>
    <source>
        <strain evidence="1">CCMP3328</strain>
    </source>
</reference>
<name>A0A7R9WT99_9STRA</name>
<sequence>MIRCKECIRTTAACILAISLVFSNIFLSNPGGSSSGSNGPSTTMEKVPAIVQMRQQHLEHVGMDLSRSFPEVSYKKWCIDASLKYEQNKGEPMGLCYLKIPRAASTTLAGINKRIAVNFAKRHNFTQSCIRHDGNVPGFYYRRRDPLSFLWTLVRDPLSRSLSRAASQFATTPDMLADPGSVMSVMQNKDLHYGGTSEGRGGFQLQYAMIQVSDESSAWHPSQPANIIDPLGLQERVKRVVESYDFIGTVERMDESLVALQLVLGLDTTDIIAFSSKISGIYGFRKKQQNGRRKSAACVKIQSYQPIPAVENFTKSDSFWAEHYGDYIFHAAANASLEKTIDRLGREIFAKALVEYRKARARTMKQCSPVFPCSSDGVLQIEESKQQCYAFEEGCGFRCIDDLFPSSTRAPT</sequence>
<organism evidence="1">
    <name type="scientific">Craspedostauros australis</name>
    <dbReference type="NCBI Taxonomy" id="1486917"/>
    <lineage>
        <taxon>Eukaryota</taxon>
        <taxon>Sar</taxon>
        <taxon>Stramenopiles</taxon>
        <taxon>Ochrophyta</taxon>
        <taxon>Bacillariophyta</taxon>
        <taxon>Bacillariophyceae</taxon>
        <taxon>Bacillariophycidae</taxon>
        <taxon>Naviculales</taxon>
        <taxon>Naviculaceae</taxon>
        <taxon>Craspedostauros</taxon>
    </lineage>
</organism>
<dbReference type="AlphaFoldDB" id="A0A7R9WT99"/>
<dbReference type="EMBL" id="HBEF01010978">
    <property type="protein sequence ID" value="CAD8334828.1"/>
    <property type="molecule type" value="Transcribed_RNA"/>
</dbReference>
<accession>A0A7R9WT99</accession>
<evidence type="ECO:0000313" key="1">
    <source>
        <dbReference type="EMBL" id="CAD8334828.1"/>
    </source>
</evidence>
<protein>
    <recommendedName>
        <fullName evidence="2">Sulfotransferase domain-containing protein</fullName>
    </recommendedName>
</protein>
<proteinExistence type="predicted"/>